<dbReference type="OrthoDB" id="9782620at2"/>
<evidence type="ECO:0000256" key="3">
    <source>
        <dbReference type="ARBA" id="ARBA00022763"/>
    </source>
</evidence>
<keyword evidence="7" id="KW-0456">Lyase</keyword>
<keyword evidence="2 8" id="KW-0645">Protease</keyword>
<dbReference type="EC" id="3.4.-.-" evidence="8"/>
<evidence type="ECO:0000256" key="2">
    <source>
        <dbReference type="ARBA" id="ARBA00022670"/>
    </source>
</evidence>
<organism evidence="9 10">
    <name type="scientific">Rossellomorea vietnamensis</name>
    <dbReference type="NCBI Taxonomy" id="218284"/>
    <lineage>
        <taxon>Bacteria</taxon>
        <taxon>Bacillati</taxon>
        <taxon>Bacillota</taxon>
        <taxon>Bacilli</taxon>
        <taxon>Bacillales</taxon>
        <taxon>Bacillaceae</taxon>
        <taxon>Rossellomorea</taxon>
    </lineage>
</organism>
<keyword evidence="4 8" id="KW-0378">Hydrolase</keyword>
<accession>A0A5D4NWV1</accession>
<dbReference type="RefSeq" id="WP_148938520.1">
    <property type="nucleotide sequence ID" value="NZ_VTEI01000002.1"/>
</dbReference>
<sequence>MCGRFTLTMSYEELVEKFLIDEWVYEWGPRFNVAPSQAVLSLIIGKGQRMAGPIRWGLIPSWVKDQSKWKPLINARSETLEEKSSFKHLLNKRRTAILADSFYEWKRKDGEKQPYRFMMKDKEPFAFAGLWDKQANDNSAAFSSTIITTSANDLVQPVHDRMPVILKGEESIKKWISTADYTFNDVKELLVPFPSEFMTKYKVSQEVNSTRNDFEACVKPLENLS</sequence>
<dbReference type="PANTHER" id="PTHR13604">
    <property type="entry name" value="DC12-RELATED"/>
    <property type="match status" value="1"/>
</dbReference>
<evidence type="ECO:0000256" key="6">
    <source>
        <dbReference type="ARBA" id="ARBA00023125"/>
    </source>
</evidence>
<dbReference type="GO" id="GO:0006508">
    <property type="term" value="P:proteolysis"/>
    <property type="evidence" value="ECO:0007669"/>
    <property type="project" value="UniProtKB-KW"/>
</dbReference>
<gene>
    <name evidence="9" type="ORF">FZC78_04910</name>
</gene>
<dbReference type="Gene3D" id="3.90.1680.10">
    <property type="entry name" value="SOS response associated peptidase-like"/>
    <property type="match status" value="1"/>
</dbReference>
<comment type="caution">
    <text evidence="9">The sequence shown here is derived from an EMBL/GenBank/DDBJ whole genome shotgun (WGS) entry which is preliminary data.</text>
</comment>
<keyword evidence="6" id="KW-0238">DNA-binding</keyword>
<evidence type="ECO:0000313" key="9">
    <source>
        <dbReference type="EMBL" id="TYS18843.1"/>
    </source>
</evidence>
<evidence type="ECO:0000256" key="8">
    <source>
        <dbReference type="RuleBase" id="RU364100"/>
    </source>
</evidence>
<dbReference type="GO" id="GO:0106300">
    <property type="term" value="P:protein-DNA covalent cross-linking repair"/>
    <property type="evidence" value="ECO:0007669"/>
    <property type="project" value="InterPro"/>
</dbReference>
<dbReference type="EMBL" id="VTEI01000002">
    <property type="protein sequence ID" value="TYS18843.1"/>
    <property type="molecule type" value="Genomic_DNA"/>
</dbReference>
<keyword evidence="5" id="KW-0190">Covalent protein-DNA linkage</keyword>
<dbReference type="Pfam" id="PF02586">
    <property type="entry name" value="SRAP"/>
    <property type="match status" value="1"/>
</dbReference>
<reference evidence="9 10" key="1">
    <citation type="submission" date="2019-08" db="EMBL/GenBank/DDBJ databases">
        <title>Bacillus genomes from the desert of Cuatro Cienegas, Coahuila.</title>
        <authorList>
            <person name="Olmedo-Alvarez G."/>
        </authorList>
    </citation>
    <scope>NUCLEOTIDE SEQUENCE [LARGE SCALE GENOMIC DNA]</scope>
    <source>
        <strain evidence="9 10">CH34_1T</strain>
    </source>
</reference>
<name>A0A5D4NWV1_9BACI</name>
<dbReference type="PANTHER" id="PTHR13604:SF0">
    <property type="entry name" value="ABASIC SITE PROCESSING PROTEIN HMCES"/>
    <property type="match status" value="1"/>
</dbReference>
<dbReference type="Proteomes" id="UP000322267">
    <property type="component" value="Unassembled WGS sequence"/>
</dbReference>
<dbReference type="AlphaFoldDB" id="A0A5D4NWV1"/>
<dbReference type="InterPro" id="IPR003738">
    <property type="entry name" value="SRAP"/>
</dbReference>
<comment type="similarity">
    <text evidence="1 8">Belongs to the SOS response-associated peptidase family.</text>
</comment>
<evidence type="ECO:0000256" key="1">
    <source>
        <dbReference type="ARBA" id="ARBA00008136"/>
    </source>
</evidence>
<keyword evidence="3" id="KW-0227">DNA damage</keyword>
<evidence type="ECO:0000256" key="7">
    <source>
        <dbReference type="ARBA" id="ARBA00023239"/>
    </source>
</evidence>
<proteinExistence type="inferred from homology"/>
<dbReference type="SUPFAM" id="SSF143081">
    <property type="entry name" value="BB1717-like"/>
    <property type="match status" value="1"/>
</dbReference>
<dbReference type="InterPro" id="IPR036590">
    <property type="entry name" value="SRAP-like"/>
</dbReference>
<evidence type="ECO:0000256" key="5">
    <source>
        <dbReference type="ARBA" id="ARBA00023124"/>
    </source>
</evidence>
<dbReference type="GO" id="GO:0016829">
    <property type="term" value="F:lyase activity"/>
    <property type="evidence" value="ECO:0007669"/>
    <property type="project" value="UniProtKB-KW"/>
</dbReference>
<dbReference type="GO" id="GO:0008233">
    <property type="term" value="F:peptidase activity"/>
    <property type="evidence" value="ECO:0007669"/>
    <property type="project" value="UniProtKB-KW"/>
</dbReference>
<evidence type="ECO:0000256" key="4">
    <source>
        <dbReference type="ARBA" id="ARBA00022801"/>
    </source>
</evidence>
<dbReference type="GO" id="GO:0003697">
    <property type="term" value="F:single-stranded DNA binding"/>
    <property type="evidence" value="ECO:0007669"/>
    <property type="project" value="InterPro"/>
</dbReference>
<evidence type="ECO:0000313" key="10">
    <source>
        <dbReference type="Proteomes" id="UP000322267"/>
    </source>
</evidence>
<protein>
    <recommendedName>
        <fullName evidence="8">Abasic site processing protein</fullName>
        <ecNumber evidence="8">3.4.-.-</ecNumber>
    </recommendedName>
</protein>